<organism evidence="3 4">
    <name type="scientific">Novosphingobium colocasiae</name>
    <dbReference type="NCBI Taxonomy" id="1256513"/>
    <lineage>
        <taxon>Bacteria</taxon>
        <taxon>Pseudomonadati</taxon>
        <taxon>Pseudomonadota</taxon>
        <taxon>Alphaproteobacteria</taxon>
        <taxon>Sphingomonadales</taxon>
        <taxon>Sphingomonadaceae</taxon>
        <taxon>Novosphingobium</taxon>
    </lineage>
</organism>
<protein>
    <recommendedName>
        <fullName evidence="5">DUF1674 domain-containing protein</fullName>
    </recommendedName>
</protein>
<reference evidence="3" key="2">
    <citation type="submission" date="2020-09" db="EMBL/GenBank/DDBJ databases">
        <authorList>
            <person name="Sun Q."/>
            <person name="Kim S."/>
        </authorList>
    </citation>
    <scope>NUCLEOTIDE SEQUENCE</scope>
    <source>
        <strain evidence="3">KCTC 32255</strain>
    </source>
</reference>
<evidence type="ECO:0000313" key="3">
    <source>
        <dbReference type="EMBL" id="GGY97924.1"/>
    </source>
</evidence>
<dbReference type="Proteomes" id="UP000648075">
    <property type="component" value="Unassembled WGS sequence"/>
</dbReference>
<proteinExistence type="inferred from homology"/>
<evidence type="ECO:0000256" key="1">
    <source>
        <dbReference type="ARBA" id="ARBA00005701"/>
    </source>
</evidence>
<name>A0A918PC01_9SPHN</name>
<comment type="similarity">
    <text evidence="1">Belongs to the SDHAF4 family.</text>
</comment>
<evidence type="ECO:0000256" key="2">
    <source>
        <dbReference type="SAM" id="MobiDB-lite"/>
    </source>
</evidence>
<dbReference type="AlphaFoldDB" id="A0A918PC01"/>
<dbReference type="EMBL" id="BMZA01000002">
    <property type="protein sequence ID" value="GGY97924.1"/>
    <property type="molecule type" value="Genomic_DNA"/>
</dbReference>
<dbReference type="Pfam" id="PF07896">
    <property type="entry name" value="DUF1674"/>
    <property type="match status" value="1"/>
</dbReference>
<accession>A0A918PC01</accession>
<evidence type="ECO:0008006" key="5">
    <source>
        <dbReference type="Google" id="ProtNLM"/>
    </source>
</evidence>
<reference evidence="3" key="1">
    <citation type="journal article" date="2014" name="Int. J. Syst. Evol. Microbiol.">
        <title>Complete genome sequence of Corynebacterium casei LMG S-19264T (=DSM 44701T), isolated from a smear-ripened cheese.</title>
        <authorList>
            <consortium name="US DOE Joint Genome Institute (JGI-PGF)"/>
            <person name="Walter F."/>
            <person name="Albersmeier A."/>
            <person name="Kalinowski J."/>
            <person name="Ruckert C."/>
        </authorList>
    </citation>
    <scope>NUCLEOTIDE SEQUENCE</scope>
    <source>
        <strain evidence="3">KCTC 32255</strain>
    </source>
</reference>
<feature type="region of interest" description="Disordered" evidence="2">
    <location>
        <begin position="32"/>
        <end position="61"/>
    </location>
</feature>
<gene>
    <name evidence="3" type="ORF">GCM10011614_11320</name>
</gene>
<keyword evidence="4" id="KW-1185">Reference proteome</keyword>
<comment type="caution">
    <text evidence="3">The sequence shown here is derived from an EMBL/GenBank/DDBJ whole genome shotgun (WGS) entry which is preliminary data.</text>
</comment>
<sequence>MSIGARLYRIAFYRQPHHMGAMTERATKRPEGFTKPAHWTNDPVPAPVPQDRKAEDAEELSPTRYGDWVHKGIAVDF</sequence>
<evidence type="ECO:0000313" key="4">
    <source>
        <dbReference type="Proteomes" id="UP000648075"/>
    </source>
</evidence>
<dbReference type="InterPro" id="IPR012875">
    <property type="entry name" value="SDHF4"/>
</dbReference>